<dbReference type="Pfam" id="PF04375">
    <property type="entry name" value="HemX"/>
    <property type="match status" value="1"/>
</dbReference>
<dbReference type="PANTHER" id="PTHR38043:SF1">
    <property type="entry name" value="PROTEIN HEMX"/>
    <property type="match status" value="1"/>
</dbReference>
<feature type="region of interest" description="Disordered" evidence="2">
    <location>
        <begin position="363"/>
        <end position="392"/>
    </location>
</feature>
<evidence type="ECO:0000313" key="5">
    <source>
        <dbReference type="Proteomes" id="UP000659047"/>
    </source>
</evidence>
<keyword evidence="3" id="KW-0472">Membrane</keyword>
<feature type="region of interest" description="Disordered" evidence="2">
    <location>
        <begin position="1"/>
        <end position="34"/>
    </location>
</feature>
<keyword evidence="4" id="KW-0808">Transferase</keyword>
<reference evidence="4" key="1">
    <citation type="submission" date="2021-01" db="EMBL/GenBank/DDBJ databases">
        <title>Intestinitalea alba gen. nov., sp. nov., a novel genus of the family Enterobacteriaceae, isolated from the gut of the plastic-eating mealworm Tenebrio molitor L.</title>
        <authorList>
            <person name="Yang Y."/>
        </authorList>
    </citation>
    <scope>NUCLEOTIDE SEQUENCE</scope>
    <source>
        <strain evidence="4">BIT-L3</strain>
    </source>
</reference>
<keyword evidence="3" id="KW-0812">Transmembrane</keyword>
<gene>
    <name evidence="4" type="primary">hemX</name>
    <name evidence="4" type="ORF">JJB97_06550</name>
</gene>
<dbReference type="RefSeq" id="WP_238713232.1">
    <property type="nucleotide sequence ID" value="NZ_JAEPBH010000013.1"/>
</dbReference>
<dbReference type="GO" id="GO:0032259">
    <property type="term" value="P:methylation"/>
    <property type="evidence" value="ECO:0007669"/>
    <property type="project" value="UniProtKB-KW"/>
</dbReference>
<feature type="coiled-coil region" evidence="1">
    <location>
        <begin position="66"/>
        <end position="125"/>
    </location>
</feature>
<organism evidence="4 5">
    <name type="scientific">Tenebrionibacter intestinalis</name>
    <dbReference type="NCBI Taxonomy" id="2799638"/>
    <lineage>
        <taxon>Bacteria</taxon>
        <taxon>Pseudomonadati</taxon>
        <taxon>Pseudomonadota</taxon>
        <taxon>Gammaproteobacteria</taxon>
        <taxon>Enterobacterales</taxon>
        <taxon>Enterobacteriaceae</taxon>
        <taxon>Tenebrionibacter/Tenebrionicola group</taxon>
        <taxon>Tenebrionibacter</taxon>
    </lineage>
</organism>
<evidence type="ECO:0000256" key="2">
    <source>
        <dbReference type="SAM" id="MobiDB-lite"/>
    </source>
</evidence>
<dbReference type="AlphaFoldDB" id="A0A8K0V140"/>
<keyword evidence="5" id="KW-1185">Reference proteome</keyword>
<dbReference type="Proteomes" id="UP000659047">
    <property type="component" value="Unassembled WGS sequence"/>
</dbReference>
<sequence>MTEPKESSAMPEETPATVETVSQPVSTEPAVKKNRGGAASITLSVIAIAIALAAGAGAYTWGKKQNESQQTESKALIARLSALQQQQNQQNSALEALVKEQAARLNDAQARQAAMAKALEETREKIAAISSNDAKTWQLAQADFLVKLAGRKLWSDRDVTTAVALLKSADESLAQLNDPGLINVRRTLTADISGLAGIAQVDFDGIILKLNQLSNQVDDLRLSDNDDDAAPMDADSPEVSGSLKEWRKNLTKSWRNFMENFITVRRRDTSDVPLLAPNQDIYLRENIRSRLLIAAQAVPRHQSETYKQSIDTVATWVRAYYDTNDANTKAYLDDLDNLSQQSIEMDLPDSLKSQPVLEQLMRNRMHATAAPQPAQPSTEPQPAQPKAAPQGE</sequence>
<keyword evidence="1" id="KW-0175">Coiled coil</keyword>
<accession>A0A8K0V140</accession>
<comment type="caution">
    <text evidence="4">The sequence shown here is derived from an EMBL/GenBank/DDBJ whole genome shotgun (WGS) entry which is preliminary data.</text>
</comment>
<dbReference type="EMBL" id="JAEPBH010000013">
    <property type="protein sequence ID" value="MBK4714997.1"/>
    <property type="molecule type" value="Genomic_DNA"/>
</dbReference>
<feature type="region of interest" description="Disordered" evidence="2">
    <location>
        <begin position="222"/>
        <end position="241"/>
    </location>
</feature>
<protein>
    <submittedName>
        <fullName evidence="4">Uroporphyrinogen-III C-methyltransferase</fullName>
        <ecNumber evidence="4">2.1.1.107</ecNumber>
    </submittedName>
</protein>
<dbReference type="GO" id="GO:0004851">
    <property type="term" value="F:uroporphyrin-III C-methyltransferase activity"/>
    <property type="evidence" value="ECO:0007669"/>
    <property type="project" value="UniProtKB-EC"/>
</dbReference>
<dbReference type="PANTHER" id="PTHR38043">
    <property type="entry name" value="PROTEIN HEMX"/>
    <property type="match status" value="1"/>
</dbReference>
<name>A0A8K0V140_9ENTR</name>
<dbReference type="InterPro" id="IPR007470">
    <property type="entry name" value="HemX"/>
</dbReference>
<feature type="compositionally biased region" description="Low complexity" evidence="2">
    <location>
        <begin position="367"/>
        <end position="392"/>
    </location>
</feature>
<keyword evidence="4" id="KW-0489">Methyltransferase</keyword>
<feature type="transmembrane region" description="Helical" evidence="3">
    <location>
        <begin position="41"/>
        <end position="61"/>
    </location>
</feature>
<evidence type="ECO:0000313" key="4">
    <source>
        <dbReference type="EMBL" id="MBK4714997.1"/>
    </source>
</evidence>
<proteinExistence type="predicted"/>
<feature type="compositionally biased region" description="Polar residues" evidence="2">
    <location>
        <begin position="17"/>
        <end position="26"/>
    </location>
</feature>
<keyword evidence="3" id="KW-1133">Transmembrane helix</keyword>
<evidence type="ECO:0000256" key="1">
    <source>
        <dbReference type="SAM" id="Coils"/>
    </source>
</evidence>
<dbReference type="EC" id="2.1.1.107" evidence="4"/>
<dbReference type="NCBIfam" id="NF008173">
    <property type="entry name" value="PRK10920.1"/>
    <property type="match status" value="1"/>
</dbReference>
<evidence type="ECO:0000256" key="3">
    <source>
        <dbReference type="SAM" id="Phobius"/>
    </source>
</evidence>